<feature type="region of interest" description="Disordered" evidence="1">
    <location>
        <begin position="83"/>
        <end position="116"/>
    </location>
</feature>
<protein>
    <submittedName>
        <fullName evidence="2">Uncharacterized protein</fullName>
    </submittedName>
</protein>
<evidence type="ECO:0000256" key="1">
    <source>
        <dbReference type="SAM" id="MobiDB-lite"/>
    </source>
</evidence>
<dbReference type="Proteomes" id="UP000250235">
    <property type="component" value="Unassembled WGS sequence"/>
</dbReference>
<accession>A0A2Z7A9J2</accession>
<evidence type="ECO:0000313" key="2">
    <source>
        <dbReference type="EMBL" id="KZV18388.1"/>
    </source>
</evidence>
<reference evidence="2 3" key="1">
    <citation type="journal article" date="2015" name="Proc. Natl. Acad. Sci. U.S.A.">
        <title>The resurrection genome of Boea hygrometrica: A blueprint for survival of dehydration.</title>
        <authorList>
            <person name="Xiao L."/>
            <person name="Yang G."/>
            <person name="Zhang L."/>
            <person name="Yang X."/>
            <person name="Zhao S."/>
            <person name="Ji Z."/>
            <person name="Zhou Q."/>
            <person name="Hu M."/>
            <person name="Wang Y."/>
            <person name="Chen M."/>
            <person name="Xu Y."/>
            <person name="Jin H."/>
            <person name="Xiao X."/>
            <person name="Hu G."/>
            <person name="Bao F."/>
            <person name="Hu Y."/>
            <person name="Wan P."/>
            <person name="Li L."/>
            <person name="Deng X."/>
            <person name="Kuang T."/>
            <person name="Xiang C."/>
            <person name="Zhu J.K."/>
            <person name="Oliver M.J."/>
            <person name="He Y."/>
        </authorList>
    </citation>
    <scope>NUCLEOTIDE SEQUENCE [LARGE SCALE GENOMIC DNA]</scope>
    <source>
        <strain evidence="3">cv. XS01</strain>
    </source>
</reference>
<sequence length="458" mass="50311">MPSPGYLSTPLTLLCDVGNNPLKSFIGAIAVSQLIHRVVKSTHPIFRQHQLGAVCGKVISSFENAHTTTSLSRRGSERLFGSQCPNTTRSATHLGGLGDTNGGDRHSGSNGSSKPFLGFSDSFTRYKGREKKRKSADPRYMITRGIPRLNTYHIYKLGLRDEGIDQLNFHSAQLGYLKLLQMGNADPYKTKAGNKYEVKPHPSQLGGRHSNPVVTTPKIALDFSGMTQQSASHNVAPNQGTAALTTRNQQLSRSSPRSICSFKWVAIEREIHKEPSITENTQIFVGERRKSREEMSRRKLSDAIIQSQAIQSQAIQSQGAKPKAGRVLTTGTRRKHRNVAFQLIRTTSHCSLDWFLKSTAGHPVATYKTRRLTKSNDAVTHASIATHSCSPSCNTIPPATGSSILRLVILSQAQRLPDATQAQQLIFHFHQLQAAVTIKFQILPVVGYSTVDSILGEI</sequence>
<dbReference type="EMBL" id="KV017463">
    <property type="protein sequence ID" value="KZV18388.1"/>
    <property type="molecule type" value="Genomic_DNA"/>
</dbReference>
<keyword evidence="3" id="KW-1185">Reference proteome</keyword>
<gene>
    <name evidence="2" type="ORF">F511_21528</name>
</gene>
<organism evidence="2 3">
    <name type="scientific">Dorcoceras hygrometricum</name>
    <dbReference type="NCBI Taxonomy" id="472368"/>
    <lineage>
        <taxon>Eukaryota</taxon>
        <taxon>Viridiplantae</taxon>
        <taxon>Streptophyta</taxon>
        <taxon>Embryophyta</taxon>
        <taxon>Tracheophyta</taxon>
        <taxon>Spermatophyta</taxon>
        <taxon>Magnoliopsida</taxon>
        <taxon>eudicotyledons</taxon>
        <taxon>Gunneridae</taxon>
        <taxon>Pentapetalae</taxon>
        <taxon>asterids</taxon>
        <taxon>lamiids</taxon>
        <taxon>Lamiales</taxon>
        <taxon>Gesneriaceae</taxon>
        <taxon>Didymocarpoideae</taxon>
        <taxon>Trichosporeae</taxon>
        <taxon>Loxocarpinae</taxon>
        <taxon>Dorcoceras</taxon>
    </lineage>
</organism>
<dbReference type="AlphaFoldDB" id="A0A2Z7A9J2"/>
<name>A0A2Z7A9J2_9LAMI</name>
<evidence type="ECO:0000313" key="3">
    <source>
        <dbReference type="Proteomes" id="UP000250235"/>
    </source>
</evidence>
<proteinExistence type="predicted"/>